<protein>
    <submittedName>
        <fullName evidence="2">Uncharacterized protein</fullName>
    </submittedName>
</protein>
<reference evidence="2 3" key="1">
    <citation type="journal article" date="2006" name="Science">
        <title>The genome of black cottonwood, Populus trichocarpa (Torr. &amp; Gray).</title>
        <authorList>
            <person name="Tuskan G.A."/>
            <person name="Difazio S."/>
            <person name="Jansson S."/>
            <person name="Bohlmann J."/>
            <person name="Grigoriev I."/>
            <person name="Hellsten U."/>
            <person name="Putnam N."/>
            <person name="Ralph S."/>
            <person name="Rombauts S."/>
            <person name="Salamov A."/>
            <person name="Schein J."/>
            <person name="Sterck L."/>
            <person name="Aerts A."/>
            <person name="Bhalerao R.R."/>
            <person name="Bhalerao R.P."/>
            <person name="Blaudez D."/>
            <person name="Boerjan W."/>
            <person name="Brun A."/>
            <person name="Brunner A."/>
            <person name="Busov V."/>
            <person name="Campbell M."/>
            <person name="Carlson J."/>
            <person name="Chalot M."/>
            <person name="Chapman J."/>
            <person name="Chen G.L."/>
            <person name="Cooper D."/>
            <person name="Coutinho P.M."/>
            <person name="Couturier J."/>
            <person name="Covert S."/>
            <person name="Cronk Q."/>
            <person name="Cunningham R."/>
            <person name="Davis J."/>
            <person name="Degroeve S."/>
            <person name="Dejardin A."/>
            <person name="Depamphilis C."/>
            <person name="Detter J."/>
            <person name="Dirks B."/>
            <person name="Dubchak I."/>
            <person name="Duplessis S."/>
            <person name="Ehlting J."/>
            <person name="Ellis B."/>
            <person name="Gendler K."/>
            <person name="Goodstein D."/>
            <person name="Gribskov M."/>
            <person name="Grimwood J."/>
            <person name="Groover A."/>
            <person name="Gunter L."/>
            <person name="Hamberger B."/>
            <person name="Heinze B."/>
            <person name="Helariutta Y."/>
            <person name="Henrissat B."/>
            <person name="Holligan D."/>
            <person name="Holt R."/>
            <person name="Huang W."/>
            <person name="Islam-Faridi N."/>
            <person name="Jones S."/>
            <person name="Jones-Rhoades M."/>
            <person name="Jorgensen R."/>
            <person name="Joshi C."/>
            <person name="Kangasjarvi J."/>
            <person name="Karlsson J."/>
            <person name="Kelleher C."/>
            <person name="Kirkpatrick R."/>
            <person name="Kirst M."/>
            <person name="Kohler A."/>
            <person name="Kalluri U."/>
            <person name="Larimer F."/>
            <person name="Leebens-Mack J."/>
            <person name="Leple J.C."/>
            <person name="Locascio P."/>
            <person name="Lou Y."/>
            <person name="Lucas S."/>
            <person name="Martin F."/>
            <person name="Montanini B."/>
            <person name="Napoli C."/>
            <person name="Nelson D.R."/>
            <person name="Nelson C."/>
            <person name="Nieminen K."/>
            <person name="Nilsson O."/>
            <person name="Pereda V."/>
            <person name="Peter G."/>
            <person name="Philippe R."/>
            <person name="Pilate G."/>
            <person name="Poliakov A."/>
            <person name="Razumovskaya J."/>
            <person name="Richardson P."/>
            <person name="Rinaldi C."/>
            <person name="Ritland K."/>
            <person name="Rouze P."/>
            <person name="Ryaboy D."/>
            <person name="Schmutz J."/>
            <person name="Schrader J."/>
            <person name="Segerman B."/>
            <person name="Shin H."/>
            <person name="Siddiqui A."/>
            <person name="Sterky F."/>
            <person name="Terry A."/>
            <person name="Tsai C.J."/>
            <person name="Uberbacher E."/>
            <person name="Unneberg P."/>
            <person name="Vahala J."/>
            <person name="Wall K."/>
            <person name="Wessler S."/>
            <person name="Yang G."/>
            <person name="Yin T."/>
            <person name="Douglas C."/>
            <person name="Marra M."/>
            <person name="Sandberg G."/>
            <person name="Van de Peer Y."/>
            <person name="Rokhsar D."/>
        </authorList>
    </citation>
    <scope>NUCLEOTIDE SEQUENCE [LARGE SCALE GENOMIC DNA]</scope>
    <source>
        <strain evidence="3">cv. Nisqually</strain>
    </source>
</reference>
<keyword evidence="1" id="KW-0812">Transmembrane</keyword>
<organism evidence="2 3">
    <name type="scientific">Populus trichocarpa</name>
    <name type="common">Western balsam poplar</name>
    <name type="synonym">Populus balsamifera subsp. trichocarpa</name>
    <dbReference type="NCBI Taxonomy" id="3694"/>
    <lineage>
        <taxon>Eukaryota</taxon>
        <taxon>Viridiplantae</taxon>
        <taxon>Streptophyta</taxon>
        <taxon>Embryophyta</taxon>
        <taxon>Tracheophyta</taxon>
        <taxon>Spermatophyta</taxon>
        <taxon>Magnoliopsida</taxon>
        <taxon>eudicotyledons</taxon>
        <taxon>Gunneridae</taxon>
        <taxon>Pentapetalae</taxon>
        <taxon>rosids</taxon>
        <taxon>fabids</taxon>
        <taxon>Malpighiales</taxon>
        <taxon>Salicaceae</taxon>
        <taxon>Saliceae</taxon>
        <taxon>Populus</taxon>
    </lineage>
</organism>
<keyword evidence="1" id="KW-0472">Membrane</keyword>
<dbReference type="InParanoid" id="A0A2K1XIQ8"/>
<keyword evidence="3" id="KW-1185">Reference proteome</keyword>
<dbReference type="EMBL" id="CM009304">
    <property type="protein sequence ID" value="PNT00664.1"/>
    <property type="molecule type" value="Genomic_DNA"/>
</dbReference>
<proteinExistence type="predicted"/>
<evidence type="ECO:0000313" key="3">
    <source>
        <dbReference type="Proteomes" id="UP000006729"/>
    </source>
</evidence>
<evidence type="ECO:0000256" key="1">
    <source>
        <dbReference type="SAM" id="Phobius"/>
    </source>
</evidence>
<name>A0A2K1XIQ8_POPTR</name>
<dbReference type="AlphaFoldDB" id="A0A2K1XIQ8"/>
<dbReference type="Proteomes" id="UP000006729">
    <property type="component" value="Chromosome 15"/>
</dbReference>
<gene>
    <name evidence="2" type="ORF">POPTR_015G060500</name>
</gene>
<evidence type="ECO:0000313" key="2">
    <source>
        <dbReference type="EMBL" id="PNT00664.1"/>
    </source>
</evidence>
<accession>A0A2K1XIQ8</accession>
<sequence length="70" mass="8019">MKSGTISSENLLLIAKIKYRIFTMLEIVIVTFRCCISSDIIQISYSRDCSSLKCHSKVMLISHERLICFS</sequence>
<keyword evidence="1" id="KW-1133">Transmembrane helix</keyword>
<feature type="transmembrane region" description="Helical" evidence="1">
    <location>
        <begin position="21"/>
        <end position="45"/>
    </location>
</feature>